<feature type="domain" description="NodB homology" evidence="4">
    <location>
        <begin position="95"/>
        <end position="278"/>
    </location>
</feature>
<proteinExistence type="predicted"/>
<keyword evidence="6" id="KW-1185">Reference proteome</keyword>
<evidence type="ECO:0000256" key="2">
    <source>
        <dbReference type="ARBA" id="ARBA00022801"/>
    </source>
</evidence>
<gene>
    <name evidence="5" type="ORF">J2Z69_000858</name>
</gene>
<organism evidence="5 6">
    <name type="scientific">Paenibacillus shirakamiensis</name>
    <dbReference type="NCBI Taxonomy" id="1265935"/>
    <lineage>
        <taxon>Bacteria</taxon>
        <taxon>Bacillati</taxon>
        <taxon>Bacillota</taxon>
        <taxon>Bacilli</taxon>
        <taxon>Bacillales</taxon>
        <taxon>Paenibacillaceae</taxon>
        <taxon>Paenibacillus</taxon>
    </lineage>
</organism>
<feature type="region of interest" description="Disordered" evidence="3">
    <location>
        <begin position="42"/>
        <end position="66"/>
    </location>
</feature>
<dbReference type="InterPro" id="IPR002509">
    <property type="entry name" value="NODB_dom"/>
</dbReference>
<dbReference type="CDD" id="cd10917">
    <property type="entry name" value="CE4_NodB_like_6s_7s"/>
    <property type="match status" value="1"/>
</dbReference>
<reference evidence="5 6" key="1">
    <citation type="submission" date="2021-03" db="EMBL/GenBank/DDBJ databases">
        <title>Genomic Encyclopedia of Type Strains, Phase IV (KMG-IV): sequencing the most valuable type-strain genomes for metagenomic binning, comparative biology and taxonomic classification.</title>
        <authorList>
            <person name="Goeker M."/>
        </authorList>
    </citation>
    <scope>NUCLEOTIDE SEQUENCE [LARGE SCALE GENOMIC DNA]</scope>
    <source>
        <strain evidence="5 6">DSM 26806</strain>
    </source>
</reference>
<protein>
    <submittedName>
        <fullName evidence="5">Peptidoglycan/xylan/chitin deacetylase (PgdA/CDA1 family)</fullName>
    </submittedName>
</protein>
<sequence>MPKYLFYRLMYIVLILLSLCTYPAYLQAAALSPVRDGVHSTDIELPKSSSTSSHDSSKSLDSISSDNTSLDPVMTLSQLRQKYAETFKFKGPEIKEIAFTFDDVPDPRFTPQVLDILKKYKVKATFFVVGDRALKHPSLVRRMKEEGHVIGNHSFNHPFFKNKNLVYFKKQIRRTDRIIANLVGYRPKLIRPPYGEITEDQLKWAKQHGYKVVNWNVDSLDWKGLTKDEVKTNILTEVGPGSIILQHAGGGTGSNLSGTIEALPELIQILKKEGYTFVTLPQMLHISKENKKSS</sequence>
<name>A0ABS4JDN9_9BACL</name>
<evidence type="ECO:0000313" key="6">
    <source>
        <dbReference type="Proteomes" id="UP001519288"/>
    </source>
</evidence>
<dbReference type="Proteomes" id="UP001519288">
    <property type="component" value="Unassembled WGS sequence"/>
</dbReference>
<evidence type="ECO:0000313" key="5">
    <source>
        <dbReference type="EMBL" id="MBP1999839.1"/>
    </source>
</evidence>
<keyword evidence="1" id="KW-0479">Metal-binding</keyword>
<accession>A0ABS4JDN9</accession>
<dbReference type="EMBL" id="JAGGLD010000001">
    <property type="protein sequence ID" value="MBP1999839.1"/>
    <property type="molecule type" value="Genomic_DNA"/>
</dbReference>
<comment type="caution">
    <text evidence="5">The sequence shown here is derived from an EMBL/GenBank/DDBJ whole genome shotgun (WGS) entry which is preliminary data.</text>
</comment>
<evidence type="ECO:0000256" key="3">
    <source>
        <dbReference type="SAM" id="MobiDB-lite"/>
    </source>
</evidence>
<evidence type="ECO:0000256" key="1">
    <source>
        <dbReference type="ARBA" id="ARBA00022723"/>
    </source>
</evidence>
<evidence type="ECO:0000259" key="4">
    <source>
        <dbReference type="PROSITE" id="PS51677"/>
    </source>
</evidence>
<dbReference type="SUPFAM" id="SSF88713">
    <property type="entry name" value="Glycoside hydrolase/deacetylase"/>
    <property type="match status" value="1"/>
</dbReference>
<dbReference type="Pfam" id="PF01522">
    <property type="entry name" value="Polysacc_deac_1"/>
    <property type="match status" value="1"/>
</dbReference>
<dbReference type="InterPro" id="IPR011330">
    <property type="entry name" value="Glyco_hydro/deAcase_b/a-brl"/>
</dbReference>
<dbReference type="RefSeq" id="WP_245338939.1">
    <property type="nucleotide sequence ID" value="NZ_JAGGLD010000001.1"/>
</dbReference>
<dbReference type="PROSITE" id="PS51677">
    <property type="entry name" value="NODB"/>
    <property type="match status" value="1"/>
</dbReference>
<dbReference type="InterPro" id="IPR050248">
    <property type="entry name" value="Polysacc_deacetylase_ArnD"/>
</dbReference>
<dbReference type="PANTHER" id="PTHR10587:SF133">
    <property type="entry name" value="CHITIN DEACETYLASE 1-RELATED"/>
    <property type="match status" value="1"/>
</dbReference>
<keyword evidence="2" id="KW-0378">Hydrolase</keyword>
<feature type="compositionally biased region" description="Low complexity" evidence="3">
    <location>
        <begin position="47"/>
        <end position="66"/>
    </location>
</feature>
<dbReference type="Gene3D" id="3.20.20.370">
    <property type="entry name" value="Glycoside hydrolase/deacetylase"/>
    <property type="match status" value="1"/>
</dbReference>
<dbReference type="PANTHER" id="PTHR10587">
    <property type="entry name" value="GLYCOSYL TRANSFERASE-RELATED"/>
    <property type="match status" value="1"/>
</dbReference>